<evidence type="ECO:0000256" key="1">
    <source>
        <dbReference type="ARBA" id="ARBA00004417"/>
    </source>
</evidence>
<dbReference type="PANTHER" id="PTHR43297:SF2">
    <property type="entry name" value="DIPEPTIDE TRANSPORT ATP-BINDING PROTEIN DPPD"/>
    <property type="match status" value="1"/>
</dbReference>
<dbReference type="OrthoDB" id="9806285at2"/>
<dbReference type="InterPro" id="IPR003439">
    <property type="entry name" value="ABC_transporter-like_ATP-bd"/>
</dbReference>
<keyword evidence="3" id="KW-0813">Transport</keyword>
<dbReference type="SUPFAM" id="SSF52540">
    <property type="entry name" value="P-loop containing nucleoside triphosphate hydrolases"/>
    <property type="match status" value="1"/>
</dbReference>
<dbReference type="PANTHER" id="PTHR43297">
    <property type="entry name" value="OLIGOPEPTIDE TRANSPORT ATP-BINDING PROTEIN APPD"/>
    <property type="match status" value="1"/>
</dbReference>
<dbReference type="AlphaFoldDB" id="A0A285N1P7"/>
<dbReference type="SMART" id="SM00382">
    <property type="entry name" value="AAA"/>
    <property type="match status" value="1"/>
</dbReference>
<evidence type="ECO:0000256" key="7">
    <source>
        <dbReference type="ARBA" id="ARBA00023136"/>
    </source>
</evidence>
<keyword evidence="5" id="KW-0547">Nucleotide-binding</keyword>
<evidence type="ECO:0000256" key="3">
    <source>
        <dbReference type="ARBA" id="ARBA00022448"/>
    </source>
</evidence>
<evidence type="ECO:0000256" key="6">
    <source>
        <dbReference type="ARBA" id="ARBA00022840"/>
    </source>
</evidence>
<dbReference type="GO" id="GO:0016887">
    <property type="term" value="F:ATP hydrolysis activity"/>
    <property type="evidence" value="ECO:0007669"/>
    <property type="project" value="InterPro"/>
</dbReference>
<dbReference type="Pfam" id="PF00005">
    <property type="entry name" value="ABC_tran"/>
    <property type="match status" value="1"/>
</dbReference>
<dbReference type="GO" id="GO:0005524">
    <property type="term" value="F:ATP binding"/>
    <property type="evidence" value="ECO:0007669"/>
    <property type="project" value="UniProtKB-KW"/>
</dbReference>
<evidence type="ECO:0000256" key="4">
    <source>
        <dbReference type="ARBA" id="ARBA00022475"/>
    </source>
</evidence>
<dbReference type="EMBL" id="OBEI01000001">
    <property type="protein sequence ID" value="SNZ03369.1"/>
    <property type="molecule type" value="Genomic_DNA"/>
</dbReference>
<evidence type="ECO:0000256" key="2">
    <source>
        <dbReference type="ARBA" id="ARBA00005417"/>
    </source>
</evidence>
<sequence length="275" mass="30739">MIEKKKDGSTVLSVKDLRVSFNIENQTVEALKGISFDIYRKEIVALVGESGSGKSVTCYSILKLLPVYASVSGQITLWHPEKIENLLSLPEQSIRKIRGRHISMIFQEPSAVLDPLMRVGDQIVETVMAHRKVSYSEAKKIAMEAMEKARIPEVERRFYQYPHELSGGLKQRVVIASGIVNNPIILLADEPTTALDVTVSAQILKLFKSLRDNTDVSILLITHDLGVVAEIADRVLVIYRGEIVEEGDVFSIFDSPEHPYTKKLLSSRPVLKDVI</sequence>
<dbReference type="FunFam" id="3.40.50.300:FF:000016">
    <property type="entry name" value="Oligopeptide ABC transporter ATP-binding component"/>
    <property type="match status" value="1"/>
</dbReference>
<evidence type="ECO:0000313" key="9">
    <source>
        <dbReference type="EMBL" id="SNZ03369.1"/>
    </source>
</evidence>
<dbReference type="InterPro" id="IPR027417">
    <property type="entry name" value="P-loop_NTPase"/>
</dbReference>
<dbReference type="InterPro" id="IPR003593">
    <property type="entry name" value="AAA+_ATPase"/>
</dbReference>
<dbReference type="Gene3D" id="3.40.50.300">
    <property type="entry name" value="P-loop containing nucleotide triphosphate hydrolases"/>
    <property type="match status" value="1"/>
</dbReference>
<evidence type="ECO:0000259" key="8">
    <source>
        <dbReference type="PROSITE" id="PS50893"/>
    </source>
</evidence>
<dbReference type="RefSeq" id="WP_096999552.1">
    <property type="nucleotide sequence ID" value="NZ_OBEI01000001.1"/>
</dbReference>
<keyword evidence="7" id="KW-0472">Membrane</keyword>
<dbReference type="PROSITE" id="PS50893">
    <property type="entry name" value="ABC_TRANSPORTER_2"/>
    <property type="match status" value="1"/>
</dbReference>
<reference evidence="10" key="1">
    <citation type="submission" date="2017-09" db="EMBL/GenBank/DDBJ databases">
        <authorList>
            <person name="Varghese N."/>
            <person name="Submissions S."/>
        </authorList>
    </citation>
    <scope>NUCLEOTIDE SEQUENCE [LARGE SCALE GENOMIC DNA]</scope>
    <source>
        <strain evidence="10">DSM 15103</strain>
    </source>
</reference>
<organism evidence="9 10">
    <name type="scientific">Persephonella hydrogeniphila</name>
    <dbReference type="NCBI Taxonomy" id="198703"/>
    <lineage>
        <taxon>Bacteria</taxon>
        <taxon>Pseudomonadati</taxon>
        <taxon>Aquificota</taxon>
        <taxon>Aquificia</taxon>
        <taxon>Aquificales</taxon>
        <taxon>Hydrogenothermaceae</taxon>
        <taxon>Persephonella</taxon>
    </lineage>
</organism>
<keyword evidence="6 9" id="KW-0067">ATP-binding</keyword>
<proteinExistence type="inferred from homology"/>
<evidence type="ECO:0000256" key="5">
    <source>
        <dbReference type="ARBA" id="ARBA00022741"/>
    </source>
</evidence>
<evidence type="ECO:0000313" key="10">
    <source>
        <dbReference type="Proteomes" id="UP000219036"/>
    </source>
</evidence>
<keyword evidence="10" id="KW-1185">Reference proteome</keyword>
<name>A0A285N1P7_9AQUI</name>
<feature type="domain" description="ABC transporter" evidence="8">
    <location>
        <begin position="12"/>
        <end position="265"/>
    </location>
</feature>
<keyword evidence="4" id="KW-1003">Cell membrane</keyword>
<protein>
    <submittedName>
        <fullName evidence="9">Peptide/nickel transport system ATP-binding protein/dipeptide transport system ATP-binding protein</fullName>
    </submittedName>
</protein>
<dbReference type="Proteomes" id="UP000219036">
    <property type="component" value="Unassembled WGS sequence"/>
</dbReference>
<comment type="subcellular location">
    <subcellularLocation>
        <location evidence="1">Cell inner membrane</location>
        <topology evidence="1">Peripheral membrane protein</topology>
    </subcellularLocation>
</comment>
<comment type="similarity">
    <text evidence="2">Belongs to the ABC transporter superfamily.</text>
</comment>
<dbReference type="InterPro" id="IPR050388">
    <property type="entry name" value="ABC_Ni/Peptide_Import"/>
</dbReference>
<gene>
    <name evidence="9" type="ORF">SAMN06265182_0363</name>
</gene>
<accession>A0A285N1P7</accession>
<dbReference type="GO" id="GO:0005886">
    <property type="term" value="C:plasma membrane"/>
    <property type="evidence" value="ECO:0007669"/>
    <property type="project" value="UniProtKB-SubCell"/>
</dbReference>
<dbReference type="CDD" id="cd03257">
    <property type="entry name" value="ABC_NikE_OppD_transporters"/>
    <property type="match status" value="1"/>
</dbReference>